<gene>
    <name evidence="3" type="ORF">C0Q70_09465</name>
</gene>
<comment type="caution">
    <text evidence="3">The sequence shown here is derived from an EMBL/GenBank/DDBJ whole genome shotgun (WGS) entry which is preliminary data.</text>
</comment>
<dbReference type="EMBL" id="PZQS01000005">
    <property type="protein sequence ID" value="PVD30203.1"/>
    <property type="molecule type" value="Genomic_DNA"/>
</dbReference>
<dbReference type="GO" id="GO:0061630">
    <property type="term" value="F:ubiquitin protein ligase activity"/>
    <property type="evidence" value="ECO:0007669"/>
    <property type="project" value="TreeGrafter"/>
</dbReference>
<dbReference type="Gene3D" id="2.120.10.30">
    <property type="entry name" value="TolB, C-terminal domain"/>
    <property type="match status" value="2"/>
</dbReference>
<dbReference type="Pfam" id="PF01436">
    <property type="entry name" value="NHL"/>
    <property type="match status" value="1"/>
</dbReference>
<keyword evidence="4" id="KW-1185">Reference proteome</keyword>
<dbReference type="Proteomes" id="UP000245119">
    <property type="component" value="Linkage Group LG5"/>
</dbReference>
<dbReference type="PANTHER" id="PTHR24104:SF25">
    <property type="entry name" value="PROTEIN LIN-41"/>
    <property type="match status" value="1"/>
</dbReference>
<dbReference type="GO" id="GO:0008270">
    <property type="term" value="F:zinc ion binding"/>
    <property type="evidence" value="ECO:0007669"/>
    <property type="project" value="UniProtKB-KW"/>
</dbReference>
<reference evidence="3 4" key="1">
    <citation type="submission" date="2018-04" db="EMBL/GenBank/DDBJ databases">
        <title>The genome of golden apple snail Pomacea canaliculata provides insight into stress tolerance and invasive adaptation.</title>
        <authorList>
            <person name="Liu C."/>
            <person name="Liu B."/>
            <person name="Ren Y."/>
            <person name="Zhang Y."/>
            <person name="Wang H."/>
            <person name="Li S."/>
            <person name="Jiang F."/>
            <person name="Yin L."/>
            <person name="Zhang G."/>
            <person name="Qian W."/>
            <person name="Fan W."/>
        </authorList>
    </citation>
    <scope>NUCLEOTIDE SEQUENCE [LARGE SCALE GENOMIC DNA]</scope>
    <source>
        <strain evidence="3">SZHN2017</strain>
        <tissue evidence="3">Muscle</tissue>
    </source>
</reference>
<keyword evidence="1" id="KW-0677">Repeat</keyword>
<feature type="repeat" description="NHL" evidence="2">
    <location>
        <begin position="515"/>
        <end position="554"/>
    </location>
</feature>
<dbReference type="InterPro" id="IPR011042">
    <property type="entry name" value="6-blade_b-propeller_TolB-like"/>
</dbReference>
<name>A0A2T7P9W4_POMCA</name>
<accession>A0A2T7P9W4</accession>
<sequence>MELEKFKQKLKASYERINQMQHFISKVDVCKATLKMKKDEINDHIASMTMELWQQLQNFQQEIELALTKTVEDRLSKLETLKNRIHSANAHLMQVCMDAEGLLKGRSEDLLGKAVQNVYSKFEETWQQLDYEEEKGFGNMTGIVFYSNAHEFLTKTYLATLSEVDKCGMVLSKQVFWVKSMQSDAPSQKAPAYDNLEKAVNSATSVKFGEADDVSKVLKKIPNISKNTGPRKHQHVGATKNLPSCVRICAVDLCPEEVDITHGNSEQIKKVVTIDSRFSPNIPENKCGECMVGEVYKKLQKSSSSEGSHASSDDSSINSFKCFLEQSETDFTVDMSNVSSTKSNTAVHSFAIPSPESTLNVSSNANPTEIYHTETDLQICDSSELEEDFVWVSDEDEFSDKRLMGLENSSFFNDSNSQSKLAEENRKKLPAPAPDTNIFVGCPATSSKELKESQEQEHDSVSKGRLASKVVVFSRLQSDALSSSFPRSINVSYERLDMRSHMVHVGKGYFEVYAKCVQKICGSFYFPIGVCTNSTGAVIVADTGNNKMKIYQNGHITNSFGQRLNRPSAVVVNKKDEIFVKDFCCIHHFDPQGSFIKTIGNKKMHIPYGLGMTHDEQLVVLDTLWQNPRILIFTEDGQMSSHSYQPLLNPPQSSKCRFLAVHQGEVLTSDLGSSCLYMTSLKGELHRILGRKGSGPGELFEPSGIACDDAGNWIVADSKNDRIQVFAPNGYYLCKIQLSEPIRRPSGIHLTAEGHLYVINYLDGIIKVFKLG</sequence>
<dbReference type="PROSITE" id="PS51125">
    <property type="entry name" value="NHL"/>
    <property type="match status" value="2"/>
</dbReference>
<dbReference type="OrthoDB" id="342730at2759"/>
<dbReference type="AlphaFoldDB" id="A0A2T7P9W4"/>
<dbReference type="PANTHER" id="PTHR24104">
    <property type="entry name" value="E3 UBIQUITIN-PROTEIN LIGASE NHLRC1-RELATED"/>
    <property type="match status" value="1"/>
</dbReference>
<evidence type="ECO:0000313" key="4">
    <source>
        <dbReference type="Proteomes" id="UP000245119"/>
    </source>
</evidence>
<organism evidence="3 4">
    <name type="scientific">Pomacea canaliculata</name>
    <name type="common">Golden apple snail</name>
    <dbReference type="NCBI Taxonomy" id="400727"/>
    <lineage>
        <taxon>Eukaryota</taxon>
        <taxon>Metazoa</taxon>
        <taxon>Spiralia</taxon>
        <taxon>Lophotrochozoa</taxon>
        <taxon>Mollusca</taxon>
        <taxon>Gastropoda</taxon>
        <taxon>Caenogastropoda</taxon>
        <taxon>Architaenioglossa</taxon>
        <taxon>Ampullarioidea</taxon>
        <taxon>Ampullariidae</taxon>
        <taxon>Pomacea</taxon>
    </lineage>
</organism>
<dbReference type="GO" id="GO:0000209">
    <property type="term" value="P:protein polyubiquitination"/>
    <property type="evidence" value="ECO:0007669"/>
    <property type="project" value="TreeGrafter"/>
</dbReference>
<proteinExistence type="predicted"/>
<dbReference type="SUPFAM" id="SSF101898">
    <property type="entry name" value="NHL repeat"/>
    <property type="match status" value="1"/>
</dbReference>
<evidence type="ECO:0000313" key="3">
    <source>
        <dbReference type="EMBL" id="PVD30203.1"/>
    </source>
</evidence>
<evidence type="ECO:0000256" key="2">
    <source>
        <dbReference type="PROSITE-ProRule" id="PRU00504"/>
    </source>
</evidence>
<evidence type="ECO:0008006" key="5">
    <source>
        <dbReference type="Google" id="ProtNLM"/>
    </source>
</evidence>
<feature type="repeat" description="NHL" evidence="2">
    <location>
        <begin position="686"/>
        <end position="729"/>
    </location>
</feature>
<dbReference type="InterPro" id="IPR001258">
    <property type="entry name" value="NHL_repeat"/>
</dbReference>
<dbReference type="GO" id="GO:0043161">
    <property type="term" value="P:proteasome-mediated ubiquitin-dependent protein catabolic process"/>
    <property type="evidence" value="ECO:0007669"/>
    <property type="project" value="TreeGrafter"/>
</dbReference>
<protein>
    <recommendedName>
        <fullName evidence="5">B-box C-terminal domain-containing protein</fullName>
    </recommendedName>
</protein>
<evidence type="ECO:0000256" key="1">
    <source>
        <dbReference type="ARBA" id="ARBA00022737"/>
    </source>
</evidence>
<dbReference type="InterPro" id="IPR050952">
    <property type="entry name" value="TRIM-NHL_E3_ligases"/>
</dbReference>